<evidence type="ECO:0000313" key="5">
    <source>
        <dbReference type="EMBL" id="MDR7327907.1"/>
    </source>
</evidence>
<feature type="domain" description="Aerobactin siderophore biosynthesis IucA/IucC N-terminal" evidence="3">
    <location>
        <begin position="139"/>
        <end position="348"/>
    </location>
</feature>
<dbReference type="Proteomes" id="UP001183629">
    <property type="component" value="Unassembled WGS sequence"/>
</dbReference>
<dbReference type="PANTHER" id="PTHR34384">
    <property type="entry name" value="L-2,3-DIAMINOPROPANOATE--CITRATE LIGASE"/>
    <property type="match status" value="1"/>
</dbReference>
<reference evidence="5 6" key="1">
    <citation type="submission" date="2023-07" db="EMBL/GenBank/DDBJ databases">
        <title>Sequencing the genomes of 1000 actinobacteria strains.</title>
        <authorList>
            <person name="Klenk H.-P."/>
        </authorList>
    </citation>
    <scope>NUCLEOTIDE SEQUENCE [LARGE SCALE GENOMIC DNA]</scope>
    <source>
        <strain evidence="5 6">DSM 44711</strain>
    </source>
</reference>
<dbReference type="Pfam" id="PF06276">
    <property type="entry name" value="FhuF"/>
    <property type="match status" value="1"/>
</dbReference>
<dbReference type="AlphaFoldDB" id="A0AAE3ZXU1"/>
<keyword evidence="6" id="KW-1185">Reference proteome</keyword>
<dbReference type="EMBL" id="JAVDYC010000001">
    <property type="protein sequence ID" value="MDR7327907.1"/>
    <property type="molecule type" value="Genomic_DNA"/>
</dbReference>
<sequence length="549" mass="58887">MTTAQRGHHLCELAPVTLRDAVAHTAAGLDRAAPELLPAFRDAIPGAARTVGTRLLGALIREDIGDARARYAGRGTRHGFDRVEPDPDEVPDDPVTLLGGDPAAWGLAAEIVDATANLALAYARPRVDRVPADADETALAYERLAITGHNLHPCGRTRLGWTVPDVLAHDLETPGTTLRFVAVRRELLTGRLEHPDFPPAPSGYAVQPVHAWQWEAVVRHRYADLLADDALRPLDGELPVSPTAALRTVLLPPGPDRARHYLKVSLDIQVTSTRRSISVASTQNGPALSKLLHTLVDDDPDGHRLLLLAETAGTAVPAAGRDLAAILRRGIDHRLADGETVVPGSALAATDPATGRTVLAGLADAYPGDALGFVEDYARLLLPAPLRLAARHGIALEAHLQNCLPTFRHGRPHRLVLRDFAGLRLHRPRLVASGVDLPLWPGSVTATDDDDTMRAKIGYTALQAHLGEIIVQLTRSHGLDEAAAWRRVRAVVDEVYDGLRGGPRPVPAAADDHAALTAPLVPHKALVRMRLAGSGDVHHPVRNPLHVFP</sequence>
<evidence type="ECO:0000256" key="2">
    <source>
        <dbReference type="ARBA" id="ARBA00007832"/>
    </source>
</evidence>
<evidence type="ECO:0000256" key="1">
    <source>
        <dbReference type="ARBA" id="ARBA00004924"/>
    </source>
</evidence>
<evidence type="ECO:0000313" key="6">
    <source>
        <dbReference type="Proteomes" id="UP001183629"/>
    </source>
</evidence>
<accession>A0AAE3ZXU1</accession>
<dbReference type="GO" id="GO:0019290">
    <property type="term" value="P:siderophore biosynthetic process"/>
    <property type="evidence" value="ECO:0007669"/>
    <property type="project" value="InterPro"/>
</dbReference>
<comment type="similarity">
    <text evidence="2">Belongs to the IucA/IucC family.</text>
</comment>
<comment type="caution">
    <text evidence="5">The sequence shown here is derived from an EMBL/GenBank/DDBJ whole genome shotgun (WGS) entry which is preliminary data.</text>
</comment>
<dbReference type="InterPro" id="IPR037455">
    <property type="entry name" value="LucA/IucC-like"/>
</dbReference>
<dbReference type="Gene3D" id="1.10.510.40">
    <property type="match status" value="1"/>
</dbReference>
<dbReference type="InterPro" id="IPR007310">
    <property type="entry name" value="Aerobactin_biosyn_IucA/IucC_N"/>
</dbReference>
<evidence type="ECO:0000259" key="4">
    <source>
        <dbReference type="Pfam" id="PF06276"/>
    </source>
</evidence>
<dbReference type="PANTHER" id="PTHR34384:SF5">
    <property type="entry name" value="L-2,3-DIAMINOPROPANOATE--CITRATE LIGASE"/>
    <property type="match status" value="1"/>
</dbReference>
<dbReference type="RefSeq" id="WP_310428641.1">
    <property type="nucleotide sequence ID" value="NZ_JAVDYC010000001.1"/>
</dbReference>
<gene>
    <name evidence="5" type="ORF">J2S44_008157</name>
</gene>
<evidence type="ECO:0000259" key="3">
    <source>
        <dbReference type="Pfam" id="PF04183"/>
    </source>
</evidence>
<organism evidence="5 6">
    <name type="scientific">Catenuloplanes niger</name>
    <dbReference type="NCBI Taxonomy" id="587534"/>
    <lineage>
        <taxon>Bacteria</taxon>
        <taxon>Bacillati</taxon>
        <taxon>Actinomycetota</taxon>
        <taxon>Actinomycetes</taxon>
        <taxon>Micromonosporales</taxon>
        <taxon>Micromonosporaceae</taxon>
        <taxon>Catenuloplanes</taxon>
    </lineage>
</organism>
<dbReference type="GO" id="GO:0016881">
    <property type="term" value="F:acid-amino acid ligase activity"/>
    <property type="evidence" value="ECO:0007669"/>
    <property type="project" value="UniProtKB-ARBA"/>
</dbReference>
<proteinExistence type="inferred from homology"/>
<feature type="domain" description="Aerobactin siderophore biosynthesis IucA/IucC-like C-terminal" evidence="4">
    <location>
        <begin position="373"/>
        <end position="533"/>
    </location>
</feature>
<protein>
    <submittedName>
        <fullName evidence="5">Siderophore synthetase component</fullName>
    </submittedName>
</protein>
<comment type="pathway">
    <text evidence="1">Siderophore biosynthesis.</text>
</comment>
<dbReference type="Pfam" id="PF04183">
    <property type="entry name" value="IucA_IucC"/>
    <property type="match status" value="1"/>
</dbReference>
<dbReference type="InterPro" id="IPR022770">
    <property type="entry name" value="IucA/IucC-like_C"/>
</dbReference>
<name>A0AAE3ZXU1_9ACTN</name>